<feature type="domain" description="Phasin" evidence="2">
    <location>
        <begin position="217"/>
        <end position="316"/>
    </location>
</feature>
<organism evidence="3 4">
    <name type="scientific">Sphingomonas abietis</name>
    <dbReference type="NCBI Taxonomy" id="3012344"/>
    <lineage>
        <taxon>Bacteria</taxon>
        <taxon>Pseudomonadati</taxon>
        <taxon>Pseudomonadota</taxon>
        <taxon>Alphaproteobacteria</taxon>
        <taxon>Sphingomonadales</taxon>
        <taxon>Sphingomonadaceae</taxon>
        <taxon>Sphingomonas</taxon>
    </lineage>
</organism>
<protein>
    <submittedName>
        <fullName evidence="3">Phasin family protein</fullName>
    </submittedName>
</protein>
<dbReference type="InterPro" id="IPR010127">
    <property type="entry name" value="Phasin_subfam-1"/>
</dbReference>
<proteinExistence type="predicted"/>
<dbReference type="Proteomes" id="UP001210865">
    <property type="component" value="Chromosome"/>
</dbReference>
<evidence type="ECO:0000259" key="2">
    <source>
        <dbReference type="Pfam" id="PF09361"/>
    </source>
</evidence>
<sequence length="329" mass="33490">MVEKTGQPTRATPPKRVSSERAKAATVARTPEAKAAAPTAKPVPATAAAPTPAGTAKPVTAAAGPPPAAPAIQSAAAAPAPKPAAAAAKTETPTVAKPAPVAAKPVPVAPKIKSAPVAPAPAPKPVEVAAVKVEDKVGVPAPQPVAKTPIAKAMTKQAAAPIAVITEGSTIMNDTVTKVQETAKKFTADAGQKMQALFGDASERAKGAYEKSVKLSEEFTEFQKGNVEAIVESGKLAAKAAESLGQEAADYARKSFESGTAAFKTFASAKSPTELFKLQSDYMKSYFESAVAESTKVTEAWLKLAGDVVQPISNRVAVAVEKAKTTSAF</sequence>
<feature type="region of interest" description="Disordered" evidence="1">
    <location>
        <begin position="1"/>
        <end position="77"/>
    </location>
</feature>
<evidence type="ECO:0000313" key="4">
    <source>
        <dbReference type="Proteomes" id="UP001210865"/>
    </source>
</evidence>
<dbReference type="Pfam" id="PF09361">
    <property type="entry name" value="Phasin_2"/>
    <property type="match status" value="1"/>
</dbReference>
<evidence type="ECO:0000256" key="1">
    <source>
        <dbReference type="SAM" id="MobiDB-lite"/>
    </source>
</evidence>
<dbReference type="NCBIfam" id="TIGR01841">
    <property type="entry name" value="phasin"/>
    <property type="match status" value="1"/>
</dbReference>
<dbReference type="RefSeq" id="WP_270077443.1">
    <property type="nucleotide sequence ID" value="NZ_CP115174.1"/>
</dbReference>
<feature type="compositionally biased region" description="Low complexity" evidence="1">
    <location>
        <begin position="24"/>
        <end position="63"/>
    </location>
</feature>
<accession>A0ABY7NN81</accession>
<keyword evidence="4" id="KW-1185">Reference proteome</keyword>
<dbReference type="EMBL" id="CP115174">
    <property type="protein sequence ID" value="WBO22803.1"/>
    <property type="molecule type" value="Genomic_DNA"/>
</dbReference>
<evidence type="ECO:0000313" key="3">
    <source>
        <dbReference type="EMBL" id="WBO22803.1"/>
    </source>
</evidence>
<dbReference type="InterPro" id="IPR018968">
    <property type="entry name" value="Phasin"/>
</dbReference>
<reference evidence="3 4" key="1">
    <citation type="submission" date="2022-12" db="EMBL/GenBank/DDBJ databases">
        <title>Sphingomonas abieness sp. nov., an endophytic bacterium isolated from Abies koreana.</title>
        <authorList>
            <person name="Jiang L."/>
            <person name="Lee J."/>
        </authorList>
    </citation>
    <scope>NUCLEOTIDE SEQUENCE [LARGE SCALE GENOMIC DNA]</scope>
    <source>
        <strain evidence="4">PAMB 00755</strain>
    </source>
</reference>
<name>A0ABY7NN81_9SPHN</name>
<gene>
    <name evidence="3" type="ORF">PBT88_01215</name>
</gene>
<feature type="compositionally biased region" description="Polar residues" evidence="1">
    <location>
        <begin position="1"/>
        <end position="10"/>
    </location>
</feature>